<dbReference type="Gene3D" id="1.10.287.110">
    <property type="entry name" value="DnaJ domain"/>
    <property type="match status" value="1"/>
</dbReference>
<name>A0A6C0AEU1_9ZZZZ</name>
<evidence type="ECO:0000259" key="1">
    <source>
        <dbReference type="PROSITE" id="PS50076"/>
    </source>
</evidence>
<dbReference type="PROSITE" id="PS50076">
    <property type="entry name" value="DNAJ_2"/>
    <property type="match status" value="1"/>
</dbReference>
<accession>A0A6C0AEU1</accession>
<evidence type="ECO:0000313" key="2">
    <source>
        <dbReference type="EMBL" id="QHS77885.1"/>
    </source>
</evidence>
<feature type="domain" description="J" evidence="1">
    <location>
        <begin position="6"/>
        <end position="76"/>
    </location>
</feature>
<dbReference type="PANTHER" id="PTHR43948">
    <property type="entry name" value="DNAJ HOMOLOG SUBFAMILY B"/>
    <property type="match status" value="1"/>
</dbReference>
<protein>
    <recommendedName>
        <fullName evidence="1">J domain-containing protein</fullName>
    </recommendedName>
</protein>
<dbReference type="PRINTS" id="PR00625">
    <property type="entry name" value="JDOMAIN"/>
</dbReference>
<dbReference type="Pfam" id="PF00226">
    <property type="entry name" value="DnaJ"/>
    <property type="match status" value="1"/>
</dbReference>
<dbReference type="SUPFAM" id="SSF46565">
    <property type="entry name" value="Chaperone J-domain"/>
    <property type="match status" value="1"/>
</dbReference>
<sequence>MDYQAQMYNELEILPTSDVSEIRKAYLKCALKYHPDKNYNSSESVEKFKKINEAYDYLVKQSTYTCDFSPKYEDYVPDRYENCDHSKFNFFNKMFKEEEERYQRNIRSTIFLAKSGNDFFQDKCWGYKYNKTSLCVYNHEKPKTVCVNSGKLPLIKKIIFKKQK</sequence>
<dbReference type="AlphaFoldDB" id="A0A6C0AEU1"/>
<dbReference type="InterPro" id="IPR001623">
    <property type="entry name" value="DnaJ_domain"/>
</dbReference>
<dbReference type="SMART" id="SM00271">
    <property type="entry name" value="DnaJ"/>
    <property type="match status" value="1"/>
</dbReference>
<dbReference type="EMBL" id="MN740593">
    <property type="protein sequence ID" value="QHS77885.1"/>
    <property type="molecule type" value="Genomic_DNA"/>
</dbReference>
<reference evidence="2" key="1">
    <citation type="journal article" date="2020" name="Nature">
        <title>Giant virus diversity and host interactions through global metagenomics.</title>
        <authorList>
            <person name="Schulz F."/>
            <person name="Roux S."/>
            <person name="Paez-Espino D."/>
            <person name="Jungbluth S."/>
            <person name="Walsh D.A."/>
            <person name="Denef V.J."/>
            <person name="McMahon K.D."/>
            <person name="Konstantinidis K.T."/>
            <person name="Eloe-Fadrosh E.A."/>
            <person name="Kyrpides N.C."/>
            <person name="Woyke T."/>
        </authorList>
    </citation>
    <scope>NUCLEOTIDE SEQUENCE</scope>
    <source>
        <strain evidence="2">GVMAG-S-1021933-23</strain>
    </source>
</reference>
<organism evidence="2">
    <name type="scientific">viral metagenome</name>
    <dbReference type="NCBI Taxonomy" id="1070528"/>
    <lineage>
        <taxon>unclassified sequences</taxon>
        <taxon>metagenomes</taxon>
        <taxon>organismal metagenomes</taxon>
    </lineage>
</organism>
<dbReference type="PANTHER" id="PTHR43948:SF10">
    <property type="entry name" value="MRJ, ISOFORM E"/>
    <property type="match status" value="1"/>
</dbReference>
<dbReference type="CDD" id="cd06257">
    <property type="entry name" value="DnaJ"/>
    <property type="match status" value="1"/>
</dbReference>
<proteinExistence type="predicted"/>
<dbReference type="InterPro" id="IPR036869">
    <property type="entry name" value="J_dom_sf"/>
</dbReference>